<dbReference type="RefSeq" id="WP_118393336.1">
    <property type="nucleotide sequence ID" value="NZ_QROS01000012.1"/>
</dbReference>
<dbReference type="InterPro" id="IPR002104">
    <property type="entry name" value="Integrase_catalytic"/>
</dbReference>
<evidence type="ECO:0000256" key="2">
    <source>
        <dbReference type="ARBA" id="ARBA00008857"/>
    </source>
</evidence>
<name>A0A415L7A9_9FIRM</name>
<dbReference type="InterPro" id="IPR011010">
    <property type="entry name" value="DNA_brk_join_enz"/>
</dbReference>
<keyword evidence="5" id="KW-0233">DNA recombination</keyword>
<sequence>MQKRKDHKGRVLKDGETYRKNDGLYMYRWIGGDKKRHAVYCSTLEGLREKEKEIQNDLRDGIQQGSSNITLNDVYKMWKNDKVGLKQTTRNNYIYMYEHFVMNDFGNRKIKEIRKSDVRRYYNGIVDSKKMSVATLESIHTVLHQVFILAVEDGYIRINPSDLVLGDVKRSHNFETPKRHALTIPQQEAFVSYINKSEKYKHWLPLFTFFLGTGCRVSEVVGLRWEDVHMDENYIEINHNMVYYQRDKGKCYFSVTSPKTTAGYRIIPMLPEVKQALLNEKKYQEEVGLTCQASIDGYTDFIFLNRNGFAHNPQTINRTIKRITLAYNEEEIERAERERRAPVLLPNFSCHNLRHTFATRYCENETNLKVIQEIMGHKDIATTMEIYAEATKEAKVKSFEDLFGKIKIS</sequence>
<dbReference type="Gene3D" id="1.10.150.130">
    <property type="match status" value="1"/>
</dbReference>
<evidence type="ECO:0000256" key="1">
    <source>
        <dbReference type="ARBA" id="ARBA00003283"/>
    </source>
</evidence>
<evidence type="ECO:0000256" key="6">
    <source>
        <dbReference type="PROSITE-ProRule" id="PRU01248"/>
    </source>
</evidence>
<evidence type="ECO:0000313" key="10">
    <source>
        <dbReference type="Proteomes" id="UP000285897"/>
    </source>
</evidence>
<dbReference type="SUPFAM" id="SSF54171">
    <property type="entry name" value="DNA-binding domain"/>
    <property type="match status" value="1"/>
</dbReference>
<evidence type="ECO:0000259" key="8">
    <source>
        <dbReference type="PROSITE" id="PS51900"/>
    </source>
</evidence>
<dbReference type="PANTHER" id="PTHR30349">
    <property type="entry name" value="PHAGE INTEGRASE-RELATED"/>
    <property type="match status" value="1"/>
</dbReference>
<dbReference type="InterPro" id="IPR013762">
    <property type="entry name" value="Integrase-like_cat_sf"/>
</dbReference>
<keyword evidence="3" id="KW-0229">DNA integration</keyword>
<evidence type="ECO:0000259" key="7">
    <source>
        <dbReference type="PROSITE" id="PS51898"/>
    </source>
</evidence>
<dbReference type="Pfam" id="PF14659">
    <property type="entry name" value="Phage_int_SAM_3"/>
    <property type="match status" value="1"/>
</dbReference>
<protein>
    <submittedName>
        <fullName evidence="9">Site-specific integrase</fullName>
    </submittedName>
</protein>
<dbReference type="AlphaFoldDB" id="A0A415L7A9"/>
<reference evidence="9 10" key="1">
    <citation type="submission" date="2018-08" db="EMBL/GenBank/DDBJ databases">
        <title>A genome reference for cultivated species of the human gut microbiota.</title>
        <authorList>
            <person name="Zou Y."/>
            <person name="Xue W."/>
            <person name="Luo G."/>
        </authorList>
    </citation>
    <scope>NUCLEOTIDE SEQUENCE [LARGE SCALE GENOMIC DNA]</scope>
    <source>
        <strain evidence="9 10">AF37-6AC</strain>
    </source>
</reference>
<comment type="caution">
    <text evidence="9">The sequence shown here is derived from an EMBL/GenBank/DDBJ whole genome shotgun (WGS) entry which is preliminary data.</text>
</comment>
<dbReference type="Gene3D" id="3.30.160.60">
    <property type="entry name" value="Classic Zinc Finger"/>
    <property type="match status" value="1"/>
</dbReference>
<evidence type="ECO:0000256" key="5">
    <source>
        <dbReference type="ARBA" id="ARBA00023172"/>
    </source>
</evidence>
<feature type="domain" description="Core-binding (CB)" evidence="8">
    <location>
        <begin position="69"/>
        <end position="151"/>
    </location>
</feature>
<dbReference type="InterPro" id="IPR016177">
    <property type="entry name" value="DNA-bd_dom_sf"/>
</dbReference>
<feature type="domain" description="Tyr recombinase" evidence="7">
    <location>
        <begin position="177"/>
        <end position="400"/>
    </location>
</feature>
<dbReference type="Gene3D" id="1.10.443.10">
    <property type="entry name" value="Intergrase catalytic core"/>
    <property type="match status" value="1"/>
</dbReference>
<dbReference type="PROSITE" id="PS51898">
    <property type="entry name" value="TYR_RECOMBINASE"/>
    <property type="match status" value="1"/>
</dbReference>
<dbReference type="InterPro" id="IPR004191">
    <property type="entry name" value="Integrase_Tn916-type_DNA-bd_N"/>
</dbReference>
<accession>A0A415L7A9</accession>
<dbReference type="Proteomes" id="UP000285897">
    <property type="component" value="Unassembled WGS sequence"/>
</dbReference>
<comment type="function">
    <text evidence="1">Site-specific tyrosine recombinase, which acts by catalyzing the cutting and rejoining of the recombining DNA molecules.</text>
</comment>
<evidence type="ECO:0000313" key="9">
    <source>
        <dbReference type="EMBL" id="RHL44340.1"/>
    </source>
</evidence>
<dbReference type="Pfam" id="PF02920">
    <property type="entry name" value="Integrase_DNA"/>
    <property type="match status" value="1"/>
</dbReference>
<dbReference type="GO" id="GO:0008907">
    <property type="term" value="F:integrase activity"/>
    <property type="evidence" value="ECO:0007669"/>
    <property type="project" value="InterPro"/>
</dbReference>
<proteinExistence type="inferred from homology"/>
<dbReference type="Pfam" id="PF00589">
    <property type="entry name" value="Phage_integrase"/>
    <property type="match status" value="1"/>
</dbReference>
<evidence type="ECO:0000256" key="3">
    <source>
        <dbReference type="ARBA" id="ARBA00022908"/>
    </source>
</evidence>
<keyword evidence="4 6" id="KW-0238">DNA-binding</keyword>
<dbReference type="InterPro" id="IPR044068">
    <property type="entry name" value="CB"/>
</dbReference>
<dbReference type="PANTHER" id="PTHR30349:SF41">
    <property type="entry name" value="INTEGRASE_RECOMBINASE PROTEIN MJ0367-RELATED"/>
    <property type="match status" value="1"/>
</dbReference>
<dbReference type="InterPro" id="IPR004107">
    <property type="entry name" value="Integrase_SAM-like_N"/>
</dbReference>
<dbReference type="InterPro" id="IPR010998">
    <property type="entry name" value="Integrase_recombinase_N"/>
</dbReference>
<dbReference type="InterPro" id="IPR050090">
    <property type="entry name" value="Tyrosine_recombinase_XerCD"/>
</dbReference>
<dbReference type="GO" id="GO:0006310">
    <property type="term" value="P:DNA recombination"/>
    <property type="evidence" value="ECO:0007669"/>
    <property type="project" value="UniProtKB-KW"/>
</dbReference>
<dbReference type="CDD" id="cd01189">
    <property type="entry name" value="INT_ICEBs1_C_like"/>
    <property type="match status" value="1"/>
</dbReference>
<dbReference type="GO" id="GO:0003677">
    <property type="term" value="F:DNA binding"/>
    <property type="evidence" value="ECO:0007669"/>
    <property type="project" value="UniProtKB-UniRule"/>
</dbReference>
<dbReference type="EMBL" id="QROS01000012">
    <property type="protein sequence ID" value="RHL44340.1"/>
    <property type="molecule type" value="Genomic_DNA"/>
</dbReference>
<gene>
    <name evidence="9" type="ORF">DW021_13875</name>
</gene>
<evidence type="ECO:0000256" key="4">
    <source>
        <dbReference type="ARBA" id="ARBA00023125"/>
    </source>
</evidence>
<dbReference type="SUPFAM" id="SSF56349">
    <property type="entry name" value="DNA breaking-rejoining enzymes"/>
    <property type="match status" value="1"/>
</dbReference>
<organism evidence="9 10">
    <name type="scientific">Blautia obeum</name>
    <dbReference type="NCBI Taxonomy" id="40520"/>
    <lineage>
        <taxon>Bacteria</taxon>
        <taxon>Bacillati</taxon>
        <taxon>Bacillota</taxon>
        <taxon>Clostridia</taxon>
        <taxon>Lachnospirales</taxon>
        <taxon>Lachnospiraceae</taxon>
        <taxon>Blautia</taxon>
    </lineage>
</organism>
<dbReference type="PROSITE" id="PS51900">
    <property type="entry name" value="CB"/>
    <property type="match status" value="1"/>
</dbReference>
<comment type="similarity">
    <text evidence="2">Belongs to the 'phage' integrase family.</text>
</comment>